<gene>
    <name evidence="1" type="ORF">CATMQ487_23400</name>
</gene>
<dbReference type="RefSeq" id="WP_251973409.1">
    <property type="nucleotide sequence ID" value="NZ_AP025730.1"/>
</dbReference>
<protein>
    <recommendedName>
        <fullName evidence="3">DUF2783 domain-containing protein</fullName>
    </recommendedName>
</protein>
<sequence>MPMIHTPNLSDPDGFYEELIDAQRGLSDEQAQLMNAKLVLTLANHIGDREVLREALQVARPLGAATAG</sequence>
<proteinExistence type="predicted"/>
<dbReference type="InterPro" id="IPR021233">
    <property type="entry name" value="DUF2783"/>
</dbReference>
<reference evidence="1" key="1">
    <citation type="submission" date="2022-04" db="EMBL/GenBank/DDBJ databases">
        <title>Whole genome sequence of Sphaerotilus sp. FB-5.</title>
        <authorList>
            <person name="Takeda M."/>
            <person name="Narihara S."/>
            <person name="Akimoto M."/>
            <person name="Akimoto R."/>
            <person name="Nishiyashiki S."/>
            <person name="Murakami T."/>
        </authorList>
    </citation>
    <scope>NUCLEOTIDE SEQUENCE</scope>
    <source>
        <strain evidence="1">FB-5</strain>
    </source>
</reference>
<keyword evidence="2" id="KW-1185">Reference proteome</keyword>
<accession>A0ABN6PPZ5</accession>
<dbReference type="EMBL" id="AP025730">
    <property type="protein sequence ID" value="BDI05370.1"/>
    <property type="molecule type" value="Genomic_DNA"/>
</dbReference>
<evidence type="ECO:0000313" key="2">
    <source>
        <dbReference type="Proteomes" id="UP001057498"/>
    </source>
</evidence>
<dbReference type="Pfam" id="PF10932">
    <property type="entry name" value="DUF2783"/>
    <property type="match status" value="1"/>
</dbReference>
<organism evidence="1 2">
    <name type="scientific">Sphaerotilus microaerophilus</name>
    <dbReference type="NCBI Taxonomy" id="2914710"/>
    <lineage>
        <taxon>Bacteria</taxon>
        <taxon>Pseudomonadati</taxon>
        <taxon>Pseudomonadota</taxon>
        <taxon>Betaproteobacteria</taxon>
        <taxon>Burkholderiales</taxon>
        <taxon>Sphaerotilaceae</taxon>
        <taxon>Sphaerotilus</taxon>
    </lineage>
</organism>
<evidence type="ECO:0000313" key="1">
    <source>
        <dbReference type="EMBL" id="BDI05370.1"/>
    </source>
</evidence>
<name>A0ABN6PPZ5_9BURK</name>
<evidence type="ECO:0008006" key="3">
    <source>
        <dbReference type="Google" id="ProtNLM"/>
    </source>
</evidence>
<dbReference type="Proteomes" id="UP001057498">
    <property type="component" value="Chromosome"/>
</dbReference>